<dbReference type="SUPFAM" id="SSF81606">
    <property type="entry name" value="PP2C-like"/>
    <property type="match status" value="1"/>
</dbReference>
<keyword evidence="5" id="KW-1185">Reference proteome</keyword>
<gene>
    <name evidence="4" type="ORF">OXH18_23875</name>
</gene>
<feature type="region of interest" description="Disordered" evidence="1">
    <location>
        <begin position="539"/>
        <end position="567"/>
    </location>
</feature>
<accession>A0A9E9C7B2</accession>
<proteinExistence type="predicted"/>
<organism evidence="4 5">
    <name type="scientific">Thermocoleostomius sinensis A174</name>
    <dbReference type="NCBI Taxonomy" id="2016057"/>
    <lineage>
        <taxon>Bacteria</taxon>
        <taxon>Bacillati</taxon>
        <taxon>Cyanobacteriota</taxon>
        <taxon>Cyanophyceae</taxon>
        <taxon>Oculatellales</taxon>
        <taxon>Oculatellaceae</taxon>
        <taxon>Thermocoleostomius</taxon>
    </lineage>
</organism>
<reference evidence="4" key="1">
    <citation type="submission" date="2022-12" db="EMBL/GenBank/DDBJ databases">
        <title>Polyphasic identification of a Novel Hot-Spring Cyanobacterium Ocullathermofonsia sinensis gen nov. sp. nov. and Genomic Insights on its Adaptations to the Thermal Habitat.</title>
        <authorList>
            <person name="Daroch M."/>
            <person name="Tang J."/>
            <person name="Jiang Y."/>
        </authorList>
    </citation>
    <scope>NUCLEOTIDE SEQUENCE</scope>
    <source>
        <strain evidence="4">PKUAC-SCTA174</strain>
    </source>
</reference>
<feature type="region of interest" description="Disordered" evidence="1">
    <location>
        <begin position="611"/>
        <end position="647"/>
    </location>
</feature>
<dbReference type="EMBL" id="CP113797">
    <property type="protein sequence ID" value="WAL60169.1"/>
    <property type="molecule type" value="Genomic_DNA"/>
</dbReference>
<feature type="region of interest" description="Disordered" evidence="1">
    <location>
        <begin position="780"/>
        <end position="825"/>
    </location>
</feature>
<dbReference type="RefSeq" id="WP_268610025.1">
    <property type="nucleotide sequence ID" value="NZ_CP113797.1"/>
</dbReference>
<dbReference type="InterPro" id="IPR001932">
    <property type="entry name" value="PPM-type_phosphatase-like_dom"/>
</dbReference>
<keyword evidence="2" id="KW-1133">Transmembrane helix</keyword>
<dbReference type="GO" id="GO:0004722">
    <property type="term" value="F:protein serine/threonine phosphatase activity"/>
    <property type="evidence" value="ECO:0007669"/>
    <property type="project" value="InterPro"/>
</dbReference>
<feature type="compositionally biased region" description="Polar residues" evidence="1">
    <location>
        <begin position="540"/>
        <end position="560"/>
    </location>
</feature>
<keyword evidence="2" id="KW-0812">Transmembrane</keyword>
<dbReference type="PANTHER" id="PTHR13832:SF827">
    <property type="entry name" value="PROTEIN PHOSPHATASE 1L"/>
    <property type="match status" value="1"/>
</dbReference>
<name>A0A9E9C7B2_9CYAN</name>
<dbReference type="InterPro" id="IPR036457">
    <property type="entry name" value="PPM-type-like_dom_sf"/>
</dbReference>
<dbReference type="PANTHER" id="PTHR13832">
    <property type="entry name" value="PROTEIN PHOSPHATASE 2C"/>
    <property type="match status" value="1"/>
</dbReference>
<evidence type="ECO:0000256" key="2">
    <source>
        <dbReference type="SAM" id="Phobius"/>
    </source>
</evidence>
<dbReference type="Pfam" id="PF00481">
    <property type="entry name" value="PP2C"/>
    <property type="match status" value="1"/>
</dbReference>
<dbReference type="KEGG" id="tsin:OXH18_23875"/>
<protein>
    <submittedName>
        <fullName evidence="4">Protein phosphatase 2C domain-containing protein</fullName>
    </submittedName>
</protein>
<feature type="domain" description="PPM-type phosphatase" evidence="3">
    <location>
        <begin position="249"/>
        <end position="504"/>
    </location>
</feature>
<dbReference type="PROSITE" id="PS51746">
    <property type="entry name" value="PPM_2"/>
    <property type="match status" value="1"/>
</dbReference>
<dbReference type="Proteomes" id="UP001163152">
    <property type="component" value="Chromosome"/>
</dbReference>
<dbReference type="SMART" id="SM00332">
    <property type="entry name" value="PP2Cc"/>
    <property type="match status" value="1"/>
</dbReference>
<feature type="transmembrane region" description="Helical" evidence="2">
    <location>
        <begin position="573"/>
        <end position="596"/>
    </location>
</feature>
<dbReference type="Gene3D" id="3.60.40.10">
    <property type="entry name" value="PPM-type phosphatase domain"/>
    <property type="match status" value="1"/>
</dbReference>
<evidence type="ECO:0000313" key="5">
    <source>
        <dbReference type="Proteomes" id="UP001163152"/>
    </source>
</evidence>
<evidence type="ECO:0000313" key="4">
    <source>
        <dbReference type="EMBL" id="WAL60169.1"/>
    </source>
</evidence>
<evidence type="ECO:0000256" key="1">
    <source>
        <dbReference type="SAM" id="MobiDB-lite"/>
    </source>
</evidence>
<dbReference type="CDD" id="cd00143">
    <property type="entry name" value="PP2Cc"/>
    <property type="match status" value="1"/>
</dbReference>
<dbReference type="SMART" id="SM00331">
    <property type="entry name" value="PP2C_SIG"/>
    <property type="match status" value="1"/>
</dbReference>
<feature type="compositionally biased region" description="Polar residues" evidence="1">
    <location>
        <begin position="780"/>
        <end position="795"/>
    </location>
</feature>
<keyword evidence="2" id="KW-0472">Membrane</keyword>
<feature type="compositionally biased region" description="Low complexity" evidence="1">
    <location>
        <begin position="611"/>
        <end position="634"/>
    </location>
</feature>
<dbReference type="AlphaFoldDB" id="A0A9E9C7B2"/>
<sequence length="825" mass="89098">MSTPLMSRYLWAVGDSAATFNAGDVLADRYLCKGPQIFLDTKPALLPGNLDEIPEFCIPYLKLSPNQLHIPQVYDWIEFAGDAPSSTLLLLDQAPLCEPKVLAKRGVVLNQASIDAAADVQLLPSLADLWQTASALRQLNWLWQLATLWDYASTEGVASSLLNWDLLRVEGPIVRLRELQFDQHAVSLSALGDFLLPLVKTAQPEVQAPLQQLVQDLSQGSIRNAETLIEYIDGSIASLGHSQQTREIYIATRTDQGPSRARNEDACYPESGTQATVPPADPLVIVCDGIGGHQGGDVASSLAIKSLEQTVKALNSDQLDAVALEMGLERAVATANDLISQQNDQEQRFDRQRMGTTVVMALIRSHELYITHVGDSRAYLITRWGCHQITQDDDVASREVRLGYSSYPQALQQPSAGSLVQALGMGSASNLYPTVQRFILDDDSVFLLCSDGLSDNDQVEKHWDSVILPLLNGRKDLQTVSKQLIEIANTQNGYDNSTVGIIHCKVTGAKSSALQTTTQSSTTLQSPSLRTRAVAPVTVGTRTSHPSELQPTSTLSSIPTRQIEPKDGKRSSLWPLILGILLSGGVLLAIAALLMAPMRLLRFPNSPVTNAEPPNSPFPANSPSDRTTSSPSSSARREEPPIFTEPLQASTDILVASSLTTQQFDRQIVTGSVVHEIARTSFRNEDWVRLKVCDVSAATPADTPVTDVSPDVGPDVSDSAQFIDSLDSNRVQKAQKQPISTEPQNLLVGEAGWIPSNRYRASLGSALQLNSDPALKAACSNASLRSPQPGSSNPIDAQPGAETSPVFPPEEQIAPKPSADETPSI</sequence>
<dbReference type="InterPro" id="IPR015655">
    <property type="entry name" value="PP2C"/>
</dbReference>
<evidence type="ECO:0000259" key="3">
    <source>
        <dbReference type="PROSITE" id="PS51746"/>
    </source>
</evidence>